<dbReference type="RefSeq" id="XP_047755582.1">
    <property type="nucleotide sequence ID" value="XM_047899310.1"/>
</dbReference>
<keyword evidence="3" id="KW-1185">Reference proteome</keyword>
<accession>A0A9Q8L5I9</accession>
<dbReference type="AlphaFoldDB" id="A0A9Q8L5I9"/>
<protein>
    <submittedName>
        <fullName evidence="2">Acetyl-coenzyme A transferase</fullName>
    </submittedName>
</protein>
<dbReference type="InterPro" id="IPR023606">
    <property type="entry name" value="CoA-Trfase_III_dom_1_sf"/>
</dbReference>
<dbReference type="PANTHER" id="PTHR48229:SF2">
    <property type="entry name" value="CAIB_BAIF FAMILY PROTEIN"/>
    <property type="match status" value="1"/>
</dbReference>
<dbReference type="GO" id="GO:0016740">
    <property type="term" value="F:transferase activity"/>
    <property type="evidence" value="ECO:0007669"/>
    <property type="project" value="UniProtKB-KW"/>
</dbReference>
<name>A0A9Q8L5I9_PASFU</name>
<evidence type="ECO:0000313" key="3">
    <source>
        <dbReference type="Proteomes" id="UP000756132"/>
    </source>
</evidence>
<dbReference type="SUPFAM" id="SSF89796">
    <property type="entry name" value="CoA-transferase family III (CaiB/BaiF)"/>
    <property type="match status" value="2"/>
</dbReference>
<dbReference type="KEGG" id="ffu:CLAFUR5_00162"/>
<comment type="similarity">
    <text evidence="1">Belongs to the CoA-transferase III family.</text>
</comment>
<sequence length="470" mass="52033">MARHNILGDYSIPEETKRLLQDGILNNDLHKDLPPDIAQCAAKVTYEGTSLPSIAVNWRLAESMAALKGFEAAMINVLLVRGYGIEPLPIKINTDHAQLLFMSSLLLSIEPGPEFAVEPTPVRELSAKYSHLFPLQDVHDMANSLYRRAATNIYKTSDDQYIHLHGSLNPGPTIAALEMAPDRPEIQTLPASYQPYEEVCSKRTAQDLEVLLNEEAEQACTIAWTPEQFRNSEHGQANAKTGLYDIHHRDVATQGPSWWLPTGATSLSRPLAGLKVVDLTRVIAGPSIARGLAELGASVMRVAAPHLPDFTGLHPDLNWGKWNAFLDLREEGDRMKLRELIAEADVLLDGYRPGRFEKYGFGVENVLELCRSRPRGVGWVGPWKHRSGWQPVSDANTGISWGFGRAMGNEEPCTPVWPNSDYCTGVVGCAAVLHALIQRGERGGSYVVDIALNYYNSWLRDTCGEYPEDV</sequence>
<dbReference type="InterPro" id="IPR052985">
    <property type="entry name" value="CoA-trans_III_biosynth/detox"/>
</dbReference>
<reference evidence="2" key="1">
    <citation type="submission" date="2021-12" db="EMBL/GenBank/DDBJ databases">
        <authorList>
            <person name="Zaccaron A."/>
            <person name="Stergiopoulos I."/>
        </authorList>
    </citation>
    <scope>NUCLEOTIDE SEQUENCE</scope>
    <source>
        <strain evidence="2">Race5_Kim</strain>
    </source>
</reference>
<dbReference type="OrthoDB" id="2308815at2759"/>
<reference evidence="2" key="2">
    <citation type="journal article" date="2022" name="Microb. Genom.">
        <title>A chromosome-scale genome assembly of the tomato pathogen Cladosporium fulvum reveals a compartmentalized genome architecture and the presence of a dispensable chromosome.</title>
        <authorList>
            <person name="Zaccaron A.Z."/>
            <person name="Chen L.H."/>
            <person name="Samaras A."/>
            <person name="Stergiopoulos I."/>
        </authorList>
    </citation>
    <scope>NUCLEOTIDE SEQUENCE</scope>
    <source>
        <strain evidence="2">Race5_Kim</strain>
    </source>
</reference>
<evidence type="ECO:0000313" key="2">
    <source>
        <dbReference type="EMBL" id="UJO11216.1"/>
    </source>
</evidence>
<organism evidence="2 3">
    <name type="scientific">Passalora fulva</name>
    <name type="common">Tomato leaf mold</name>
    <name type="synonym">Cladosporium fulvum</name>
    <dbReference type="NCBI Taxonomy" id="5499"/>
    <lineage>
        <taxon>Eukaryota</taxon>
        <taxon>Fungi</taxon>
        <taxon>Dikarya</taxon>
        <taxon>Ascomycota</taxon>
        <taxon>Pezizomycotina</taxon>
        <taxon>Dothideomycetes</taxon>
        <taxon>Dothideomycetidae</taxon>
        <taxon>Mycosphaerellales</taxon>
        <taxon>Mycosphaerellaceae</taxon>
        <taxon>Fulvia</taxon>
    </lineage>
</organism>
<dbReference type="Gene3D" id="3.40.50.10540">
    <property type="entry name" value="Crotonobetainyl-coa:carnitine coa-transferase, domain 1"/>
    <property type="match status" value="1"/>
</dbReference>
<gene>
    <name evidence="2" type="ORF">CLAFUR5_00162</name>
</gene>
<evidence type="ECO:0000256" key="1">
    <source>
        <dbReference type="ARBA" id="ARBA00008383"/>
    </source>
</evidence>
<dbReference type="EMBL" id="CP090163">
    <property type="protein sequence ID" value="UJO11216.1"/>
    <property type="molecule type" value="Genomic_DNA"/>
</dbReference>
<dbReference type="InterPro" id="IPR003673">
    <property type="entry name" value="CoA-Trfase_fam_III"/>
</dbReference>
<dbReference type="PANTHER" id="PTHR48229">
    <property type="entry name" value="CAIB/BAIF FAMILY ENZYME (AFU_ORTHOLOGUE AFUA_1G05360)-RELATED"/>
    <property type="match status" value="1"/>
</dbReference>
<proteinExistence type="inferred from homology"/>
<keyword evidence="2" id="KW-0808">Transferase</keyword>
<dbReference type="Proteomes" id="UP000756132">
    <property type="component" value="Chromosome 1"/>
</dbReference>
<dbReference type="GeneID" id="71980040"/>
<dbReference type="Pfam" id="PF02515">
    <property type="entry name" value="CoA_transf_3"/>
    <property type="match status" value="1"/>
</dbReference>